<keyword evidence="2" id="KW-0732">Signal</keyword>
<dbReference type="Pfam" id="PF13511">
    <property type="entry name" value="DUF4124"/>
    <property type="match status" value="1"/>
</dbReference>
<organism evidence="4 5">
    <name type="scientific">Pseudomonas alliivorans</name>
    <dbReference type="NCBI Taxonomy" id="2810613"/>
    <lineage>
        <taxon>Bacteria</taxon>
        <taxon>Pseudomonadati</taxon>
        <taxon>Pseudomonadota</taxon>
        <taxon>Gammaproteobacteria</taxon>
        <taxon>Pseudomonadales</taxon>
        <taxon>Pseudomonadaceae</taxon>
        <taxon>Pseudomonas</taxon>
    </lineage>
</organism>
<dbReference type="RefSeq" id="WP_210042669.1">
    <property type="nucleotide sequence ID" value="NZ_JAFFZV010000004.1"/>
</dbReference>
<dbReference type="Proteomes" id="UP000673197">
    <property type="component" value="Unassembled WGS sequence"/>
</dbReference>
<protein>
    <submittedName>
        <fullName evidence="4">DUF4124 domain-containing protein</fullName>
    </submittedName>
</protein>
<feature type="compositionally biased region" description="Low complexity" evidence="1">
    <location>
        <begin position="58"/>
        <end position="70"/>
    </location>
</feature>
<evidence type="ECO:0000313" key="5">
    <source>
        <dbReference type="Proteomes" id="UP000673197"/>
    </source>
</evidence>
<evidence type="ECO:0000259" key="3">
    <source>
        <dbReference type="Pfam" id="PF13511"/>
    </source>
</evidence>
<gene>
    <name evidence="4" type="ORF">JTJ32_16435</name>
</gene>
<comment type="caution">
    <text evidence="4">The sequence shown here is derived from an EMBL/GenBank/DDBJ whole genome shotgun (WGS) entry which is preliminary data.</text>
</comment>
<feature type="region of interest" description="Disordered" evidence="1">
    <location>
        <begin position="34"/>
        <end position="78"/>
    </location>
</feature>
<evidence type="ECO:0000313" key="4">
    <source>
        <dbReference type="EMBL" id="MBP0946917.1"/>
    </source>
</evidence>
<dbReference type="InterPro" id="IPR025392">
    <property type="entry name" value="DUF4124"/>
</dbReference>
<keyword evidence="5" id="KW-1185">Reference proteome</keyword>
<dbReference type="EMBL" id="JAFFZW010000006">
    <property type="protein sequence ID" value="MBP0946917.1"/>
    <property type="molecule type" value="Genomic_DNA"/>
</dbReference>
<feature type="chain" id="PRO_5046778164" evidence="2">
    <location>
        <begin position="21"/>
        <end position="143"/>
    </location>
</feature>
<reference evidence="4 5" key="1">
    <citation type="journal article" date="2022" name="Syst. Appl. Microbiol.">
        <title>Pseudomonas alliivorans sp. nov., a plant-pathogenic bacterium isolated from onion foliage in Georgia, USA.</title>
        <authorList>
            <person name="Zhao M."/>
            <person name="Tyson C."/>
            <person name="Chen H.C."/>
            <person name="Paudel S."/>
            <person name="Gitaitis R."/>
            <person name="Kvitko B."/>
            <person name="Dutta B."/>
        </authorList>
    </citation>
    <scope>NUCLEOTIDE SEQUENCE [LARGE SCALE GENOMIC DNA]</scope>
    <source>
        <strain evidence="4 5">20GA0068</strain>
    </source>
</reference>
<evidence type="ECO:0000256" key="1">
    <source>
        <dbReference type="SAM" id="MobiDB-lite"/>
    </source>
</evidence>
<feature type="signal peptide" evidence="2">
    <location>
        <begin position="1"/>
        <end position="20"/>
    </location>
</feature>
<feature type="domain" description="DUF4124" evidence="3">
    <location>
        <begin position="10"/>
        <end position="61"/>
    </location>
</feature>
<proteinExistence type="predicted"/>
<sequence>MRWMIFAAALAMAASASSQAAPVYKWVDAQGVTHFDAHPPAGKEAQQINVQTPPPSSAPSSTSTDSPSDDAQQRAINDKVRAQVKVQEAKREENCEGLRTNLAQLQNNPRIREQVGGEVRRLTEENRKTRIEETEKAISEYCR</sequence>
<accession>A0ABS4C8K4</accession>
<evidence type="ECO:0000256" key="2">
    <source>
        <dbReference type="SAM" id="SignalP"/>
    </source>
</evidence>
<name>A0ABS4C8K4_9PSED</name>